<name>A0A2G2V9Q7_CAPBA</name>
<proteinExistence type="inferred from homology"/>
<evidence type="ECO:0000313" key="13">
    <source>
        <dbReference type="EMBL" id="PHT29713.1"/>
    </source>
</evidence>
<comment type="similarity">
    <text evidence="2">Belongs to the disease resistance NB-LRR family.</text>
</comment>
<dbReference type="CDD" id="cd14798">
    <property type="entry name" value="RX-CC_like"/>
    <property type="match status" value="1"/>
</dbReference>
<dbReference type="GO" id="GO:0098542">
    <property type="term" value="P:defense response to other organism"/>
    <property type="evidence" value="ECO:0007669"/>
    <property type="project" value="TreeGrafter"/>
</dbReference>
<evidence type="ECO:0000256" key="10">
    <source>
        <dbReference type="SAM" id="Coils"/>
    </source>
</evidence>
<dbReference type="OrthoDB" id="1300020at2759"/>
<comment type="caution">
    <text evidence="13">The sequence shown here is derived from an EMBL/GenBank/DDBJ whole genome shotgun (WGS) entry which is preliminary data.</text>
</comment>
<dbReference type="GO" id="GO:0005524">
    <property type="term" value="F:ATP binding"/>
    <property type="evidence" value="ECO:0007669"/>
    <property type="project" value="UniProtKB-KW"/>
</dbReference>
<keyword evidence="14" id="KW-1185">Reference proteome</keyword>
<dbReference type="InterPro" id="IPR058922">
    <property type="entry name" value="WHD_DRP"/>
</dbReference>
<evidence type="ECO:0000256" key="8">
    <source>
        <dbReference type="ARBA" id="ARBA00023054"/>
    </source>
</evidence>
<dbReference type="InterPro" id="IPR038005">
    <property type="entry name" value="RX-like_CC"/>
</dbReference>
<feature type="domain" description="Disease resistance protein winged helix" evidence="12">
    <location>
        <begin position="730"/>
        <end position="792"/>
    </location>
</feature>
<evidence type="ECO:0000256" key="3">
    <source>
        <dbReference type="ARBA" id="ARBA00022614"/>
    </source>
</evidence>
<organism evidence="13 14">
    <name type="scientific">Capsicum baccatum</name>
    <name type="common">Peruvian pepper</name>
    <dbReference type="NCBI Taxonomy" id="33114"/>
    <lineage>
        <taxon>Eukaryota</taxon>
        <taxon>Viridiplantae</taxon>
        <taxon>Streptophyta</taxon>
        <taxon>Embryophyta</taxon>
        <taxon>Tracheophyta</taxon>
        <taxon>Spermatophyta</taxon>
        <taxon>Magnoliopsida</taxon>
        <taxon>eudicotyledons</taxon>
        <taxon>Gunneridae</taxon>
        <taxon>Pentapetalae</taxon>
        <taxon>asterids</taxon>
        <taxon>lamiids</taxon>
        <taxon>Solanales</taxon>
        <taxon>Solanaceae</taxon>
        <taxon>Solanoideae</taxon>
        <taxon>Capsiceae</taxon>
        <taxon>Capsicum</taxon>
    </lineage>
</organism>
<dbReference type="PANTHER" id="PTHR23155:SF1228">
    <property type="entry name" value="NB-ARC DOMAIN CONTAINING PROTEIN, EXPRESSED"/>
    <property type="match status" value="1"/>
</dbReference>
<gene>
    <name evidence="13" type="ORF">CQW23_30689</name>
</gene>
<evidence type="ECO:0000256" key="6">
    <source>
        <dbReference type="ARBA" id="ARBA00022821"/>
    </source>
</evidence>
<reference evidence="13 14" key="1">
    <citation type="journal article" date="2017" name="Genome Biol.">
        <title>New reference genome sequences of hot pepper reveal the massive evolution of plant disease-resistance genes by retroduplication.</title>
        <authorList>
            <person name="Kim S."/>
            <person name="Park J."/>
            <person name="Yeom S.I."/>
            <person name="Kim Y.M."/>
            <person name="Seo E."/>
            <person name="Kim K.T."/>
            <person name="Kim M.S."/>
            <person name="Lee J.M."/>
            <person name="Cheong K."/>
            <person name="Shin H.S."/>
            <person name="Kim S.B."/>
            <person name="Han K."/>
            <person name="Lee J."/>
            <person name="Park M."/>
            <person name="Lee H.A."/>
            <person name="Lee H.Y."/>
            <person name="Lee Y."/>
            <person name="Oh S."/>
            <person name="Lee J.H."/>
            <person name="Choi E."/>
            <person name="Choi E."/>
            <person name="Lee S.E."/>
            <person name="Jeon J."/>
            <person name="Kim H."/>
            <person name="Choi G."/>
            <person name="Song H."/>
            <person name="Lee J."/>
            <person name="Lee S.C."/>
            <person name="Kwon J.K."/>
            <person name="Lee H.Y."/>
            <person name="Koo N."/>
            <person name="Hong Y."/>
            <person name="Kim R.W."/>
            <person name="Kang W.H."/>
            <person name="Huh J.H."/>
            <person name="Kang B.C."/>
            <person name="Yang T.J."/>
            <person name="Lee Y.H."/>
            <person name="Bennetzen J.L."/>
            <person name="Choi D."/>
        </authorList>
    </citation>
    <scope>NUCLEOTIDE SEQUENCE [LARGE SCALE GENOMIC DNA]</scope>
    <source>
        <strain evidence="14">cv. PBC81</strain>
    </source>
</reference>
<dbReference type="Proteomes" id="UP000224567">
    <property type="component" value="Unassembled WGS sequence"/>
</dbReference>
<evidence type="ECO:0000313" key="14">
    <source>
        <dbReference type="Proteomes" id="UP000224567"/>
    </source>
</evidence>
<feature type="domain" description="NB-ARC" evidence="11">
    <location>
        <begin position="536"/>
        <end position="703"/>
    </location>
</feature>
<dbReference type="Gene3D" id="3.80.10.10">
    <property type="entry name" value="Ribonuclease Inhibitor"/>
    <property type="match status" value="1"/>
</dbReference>
<dbReference type="Pfam" id="PF00931">
    <property type="entry name" value="NB-ARC"/>
    <property type="match status" value="1"/>
</dbReference>
<dbReference type="PANTHER" id="PTHR23155">
    <property type="entry name" value="DISEASE RESISTANCE PROTEIN RP"/>
    <property type="match status" value="1"/>
</dbReference>
<feature type="coiled-coil region" evidence="10">
    <location>
        <begin position="410"/>
        <end position="444"/>
    </location>
</feature>
<evidence type="ECO:0000256" key="1">
    <source>
        <dbReference type="ARBA" id="ARBA00004170"/>
    </source>
</evidence>
<keyword evidence="9" id="KW-0472">Membrane</keyword>
<dbReference type="InterPro" id="IPR036388">
    <property type="entry name" value="WH-like_DNA-bd_sf"/>
</dbReference>
<comment type="subcellular location">
    <subcellularLocation>
        <location evidence="1">Membrane</location>
        <topology evidence="1">Peripheral membrane protein</topology>
    </subcellularLocation>
</comment>
<keyword evidence="4" id="KW-0677">Repeat</keyword>
<dbReference type="AlphaFoldDB" id="A0A2G2V9Q7"/>
<keyword evidence="6" id="KW-0611">Plant defense</keyword>
<dbReference type="FunFam" id="3.40.50.300:FF:001091">
    <property type="entry name" value="Probable disease resistance protein At1g61300"/>
    <property type="match status" value="1"/>
</dbReference>
<dbReference type="SUPFAM" id="SSF52058">
    <property type="entry name" value="L domain-like"/>
    <property type="match status" value="1"/>
</dbReference>
<dbReference type="InterPro" id="IPR027417">
    <property type="entry name" value="P-loop_NTPase"/>
</dbReference>
<dbReference type="Pfam" id="PF23559">
    <property type="entry name" value="WHD_DRP"/>
    <property type="match status" value="1"/>
</dbReference>
<evidence type="ECO:0000256" key="7">
    <source>
        <dbReference type="ARBA" id="ARBA00022840"/>
    </source>
</evidence>
<dbReference type="InterPro" id="IPR032675">
    <property type="entry name" value="LRR_dom_sf"/>
</dbReference>
<evidence type="ECO:0000259" key="12">
    <source>
        <dbReference type="Pfam" id="PF23559"/>
    </source>
</evidence>
<reference evidence="14" key="2">
    <citation type="journal article" date="2017" name="J. Anim. Genet.">
        <title>Multiple reference genome sequences of hot pepper reveal the massive evolution of plant disease resistance genes by retroduplication.</title>
        <authorList>
            <person name="Kim S."/>
            <person name="Park J."/>
            <person name="Yeom S.-I."/>
            <person name="Kim Y.-M."/>
            <person name="Seo E."/>
            <person name="Kim K.-T."/>
            <person name="Kim M.-S."/>
            <person name="Lee J.M."/>
            <person name="Cheong K."/>
            <person name="Shin H.-S."/>
            <person name="Kim S.-B."/>
            <person name="Han K."/>
            <person name="Lee J."/>
            <person name="Park M."/>
            <person name="Lee H.-A."/>
            <person name="Lee H.-Y."/>
            <person name="Lee Y."/>
            <person name="Oh S."/>
            <person name="Lee J.H."/>
            <person name="Choi E."/>
            <person name="Choi E."/>
            <person name="Lee S.E."/>
            <person name="Jeon J."/>
            <person name="Kim H."/>
            <person name="Choi G."/>
            <person name="Song H."/>
            <person name="Lee J."/>
            <person name="Lee S.-C."/>
            <person name="Kwon J.-K."/>
            <person name="Lee H.-Y."/>
            <person name="Koo N."/>
            <person name="Hong Y."/>
            <person name="Kim R.W."/>
            <person name="Kang W.-H."/>
            <person name="Huh J.H."/>
            <person name="Kang B.-C."/>
            <person name="Yang T.-J."/>
            <person name="Lee Y.-H."/>
            <person name="Bennetzen J.L."/>
            <person name="Choi D."/>
        </authorList>
    </citation>
    <scope>NUCLEOTIDE SEQUENCE [LARGE SCALE GENOMIC DNA]</scope>
    <source>
        <strain evidence="14">cv. PBC81</strain>
    </source>
</reference>
<evidence type="ECO:0000256" key="4">
    <source>
        <dbReference type="ARBA" id="ARBA00022737"/>
    </source>
</evidence>
<dbReference type="GO" id="GO:0016020">
    <property type="term" value="C:membrane"/>
    <property type="evidence" value="ECO:0007669"/>
    <property type="project" value="UniProtKB-SubCell"/>
</dbReference>
<evidence type="ECO:0000256" key="2">
    <source>
        <dbReference type="ARBA" id="ARBA00008894"/>
    </source>
</evidence>
<sequence length="1014" mass="116996">MMSVEEVMEIYLDNLISSSLIIAFNEIGYYPHCQIHYLVHDFCLIKAKEEKLFVRISSSDPSASSHLMPRMVTIVYDKEHFGPNKFVLIDSKMKRHSGKHLFSLSITGDEMVNSLSDACHLREFRLLRVLQLDPSFMMDIVDVLVFMERLKNEEDQNAVDIVDQIEELKLELAFICTYVPLYHCDLEELEDAMIELPPPEYNHRCKYRAEQIYPLESQYEILKNVSGNIKDFHGLIVNGCIEREIVEHVLPQFQLIAERVGLFLWNDRLDGDSRLYKLAHLLIKIIPIELEVMQICYTNFKASPSAEVGCFIKQLLETSPDILREYLIHLQEHMVTVITPSTSGARNIHVMIEFLLVIVTDMPKDIILHDKLFDLLAHVVPLTREVSTLVRELVEKSRSEESTDETSRATRDLVENIELLKEDLEKVKEDLEFIRSSFVNIEQELNKDLWARVLDVAYEAKDVINSIIVRDNGLIHLICSLPITIKKIKLIKEEVSNISEKIPKNRSLTVVNCTKKTVERKSLTAAKIIVAFKEETNWLISKLTSGPKDLDVTSITGMPGSGKTTLAYKVYNDESVCSHFDVRAWCTVDQEYNEKKLLVKLFNQVTGLDLKFSDDIDVADELRRKLHGKRYLIVLDDEWYTTTWDELTRPFPKVEKGSRIMLTTREKKGAFHRKCNTDPLNHRLLSLEESRELLEKRAFGKESCPDDLLNVGKEIAQNCKGLPLVESLQDTTLDRDVLKILWRAEGFAEQTEMMSLEEVMEIYLNNLISSSFVIALNEIGDFPTFQIHDLVHYFCLIKAKEEKLFGKISSSDPSSSDLMAHTVVIDYDKEHFEHNNFVLFSSKIKRHSGKHLYSLAIAGDKMEDRLSHACHLRDLRLLRVLDLHPYFMMVKNSLLNEICMLNHLRFLCIGTEVKSLPSLFSNLRNLETFVVINDGSTLVLLPIIWDLLKLRVLSIYACCFFDLDREEPILITKDSKLENLRVLESPVLSYAKGIKDIFISFPNLQRLTFVPMRN</sequence>
<keyword evidence="5" id="KW-0547">Nucleotide-binding</keyword>
<evidence type="ECO:0000256" key="5">
    <source>
        <dbReference type="ARBA" id="ARBA00022741"/>
    </source>
</evidence>
<dbReference type="InterPro" id="IPR044974">
    <property type="entry name" value="Disease_R_plants"/>
</dbReference>
<dbReference type="PRINTS" id="PR00364">
    <property type="entry name" value="DISEASERSIST"/>
</dbReference>
<protein>
    <submittedName>
        <fullName evidence="13">Uncharacterized protein</fullName>
    </submittedName>
</protein>
<dbReference type="Gene3D" id="3.40.50.300">
    <property type="entry name" value="P-loop containing nucleotide triphosphate hydrolases"/>
    <property type="match status" value="1"/>
</dbReference>
<keyword evidence="7" id="KW-0067">ATP-binding</keyword>
<dbReference type="GO" id="GO:0043531">
    <property type="term" value="F:ADP binding"/>
    <property type="evidence" value="ECO:0007669"/>
    <property type="project" value="InterPro"/>
</dbReference>
<accession>A0A2G2V9Q7</accession>
<dbReference type="InterPro" id="IPR002182">
    <property type="entry name" value="NB-ARC"/>
</dbReference>
<keyword evidence="8 10" id="KW-0175">Coiled coil</keyword>
<keyword evidence="3" id="KW-0433">Leucine-rich repeat</keyword>
<dbReference type="Gene3D" id="1.10.10.10">
    <property type="entry name" value="Winged helix-like DNA-binding domain superfamily/Winged helix DNA-binding domain"/>
    <property type="match status" value="1"/>
</dbReference>
<dbReference type="SUPFAM" id="SSF52540">
    <property type="entry name" value="P-loop containing nucleoside triphosphate hydrolases"/>
    <property type="match status" value="1"/>
</dbReference>
<evidence type="ECO:0000256" key="9">
    <source>
        <dbReference type="ARBA" id="ARBA00023136"/>
    </source>
</evidence>
<evidence type="ECO:0000259" key="11">
    <source>
        <dbReference type="Pfam" id="PF00931"/>
    </source>
</evidence>
<dbReference type="EMBL" id="MLFT02000084">
    <property type="protein sequence ID" value="PHT29713.1"/>
    <property type="molecule type" value="Genomic_DNA"/>
</dbReference>